<organism evidence="1 2">
    <name type="scientific">Sphingobium soli</name>
    <dbReference type="NCBI Taxonomy" id="1591116"/>
    <lineage>
        <taxon>Bacteria</taxon>
        <taxon>Pseudomonadati</taxon>
        <taxon>Pseudomonadota</taxon>
        <taxon>Alphaproteobacteria</taxon>
        <taxon>Sphingomonadales</taxon>
        <taxon>Sphingomonadaceae</taxon>
        <taxon>Sphingobium</taxon>
    </lineage>
</organism>
<keyword evidence="2" id="KW-1185">Reference proteome</keyword>
<proteinExistence type="predicted"/>
<name>A0ABS8H854_9SPHN</name>
<dbReference type="Proteomes" id="UP001198830">
    <property type="component" value="Unassembled WGS sequence"/>
</dbReference>
<dbReference type="RefSeq" id="WP_228227835.1">
    <property type="nucleotide sequence ID" value="NZ_JAJGNP010000017.1"/>
</dbReference>
<evidence type="ECO:0000313" key="2">
    <source>
        <dbReference type="Proteomes" id="UP001198830"/>
    </source>
</evidence>
<reference evidence="1 2" key="1">
    <citation type="submission" date="2021-10" db="EMBL/GenBank/DDBJ databases">
        <title>The diversity and Nitrogen Metabolism of Culturable Nitrate-Utilizing Bacteria Within the Oxygen Minimum Zone of the Changjiang (Yangtze River)Estuary.</title>
        <authorList>
            <person name="Zhang D."/>
            <person name="Zheng J."/>
            <person name="Liu S."/>
            <person name="He W."/>
        </authorList>
    </citation>
    <scope>NUCLEOTIDE SEQUENCE [LARGE SCALE GENOMIC DNA]</scope>
    <source>
        <strain evidence="1 2">FXH275-2</strain>
    </source>
</reference>
<dbReference type="EMBL" id="JAJGNP010000017">
    <property type="protein sequence ID" value="MCC4234218.1"/>
    <property type="molecule type" value="Genomic_DNA"/>
</dbReference>
<gene>
    <name evidence="1" type="ORF">LL253_16195</name>
</gene>
<evidence type="ECO:0000313" key="1">
    <source>
        <dbReference type="EMBL" id="MCC4234218.1"/>
    </source>
</evidence>
<accession>A0ABS8H854</accession>
<protein>
    <submittedName>
        <fullName evidence="1">Uncharacterized protein</fullName>
    </submittedName>
</protein>
<comment type="caution">
    <text evidence="1">The sequence shown here is derived from an EMBL/GenBank/DDBJ whole genome shotgun (WGS) entry which is preliminary data.</text>
</comment>
<sequence length="80" mass="8941">MTVAVRAISLDNGEIREALAAPAGQRFYDTLLRFLDHVVDEAFLKPVHRAMLFASRDPATLIDLTGSYQLPNENEVDQLL</sequence>